<feature type="non-terminal residue" evidence="2">
    <location>
        <position position="1"/>
    </location>
</feature>
<sequence length="106" mass="11978">DTRVTQMKFAGKKGKEDRSTLIVNTTLTLCGIPEEAYRYQVNGRSPIEWAIDRYRVRQDKASGIVNDPNLWAPENPRYIPDLVKRLVTLSIDSLNLIAALPSFSAE</sequence>
<dbReference type="Proteomes" id="UP000886845">
    <property type="component" value="Unassembled WGS sequence"/>
</dbReference>
<accession>A0A9D1T2X4</accession>
<feature type="domain" description="Type ISP restriction-modification enzyme LLaBIII C-terminal specificity" evidence="1">
    <location>
        <begin position="2"/>
        <end position="81"/>
    </location>
</feature>
<organism evidence="2 3">
    <name type="scientific">Candidatus Spyradenecus faecavium</name>
    <dbReference type="NCBI Taxonomy" id="2840947"/>
    <lineage>
        <taxon>Bacteria</taxon>
        <taxon>Pseudomonadati</taxon>
        <taxon>Lentisphaerota</taxon>
        <taxon>Lentisphaeria</taxon>
        <taxon>Lentisphaerales</taxon>
        <taxon>Lentisphaeraceae</taxon>
        <taxon>Lentisphaeraceae incertae sedis</taxon>
        <taxon>Candidatus Spyradenecus</taxon>
    </lineage>
</organism>
<dbReference type="AlphaFoldDB" id="A0A9D1T2X4"/>
<evidence type="ECO:0000313" key="3">
    <source>
        <dbReference type="Proteomes" id="UP000886845"/>
    </source>
</evidence>
<comment type="caution">
    <text evidence="2">The sequence shown here is derived from an EMBL/GenBank/DDBJ whole genome shotgun (WGS) entry which is preliminary data.</text>
</comment>
<evidence type="ECO:0000313" key="2">
    <source>
        <dbReference type="EMBL" id="HIV09880.1"/>
    </source>
</evidence>
<dbReference type="Pfam" id="PF18135">
    <property type="entry name" value="Type_ISP_C"/>
    <property type="match status" value="1"/>
</dbReference>
<dbReference type="EMBL" id="DVOR01000230">
    <property type="protein sequence ID" value="HIV09880.1"/>
    <property type="molecule type" value="Genomic_DNA"/>
</dbReference>
<evidence type="ECO:0000259" key="1">
    <source>
        <dbReference type="Pfam" id="PF18135"/>
    </source>
</evidence>
<gene>
    <name evidence="2" type="ORF">IAC79_07200</name>
</gene>
<dbReference type="InterPro" id="IPR041635">
    <property type="entry name" value="Type_ISP_LLaBIII_C"/>
</dbReference>
<proteinExistence type="predicted"/>
<name>A0A9D1T2X4_9BACT</name>
<reference evidence="2" key="1">
    <citation type="submission" date="2020-10" db="EMBL/GenBank/DDBJ databases">
        <authorList>
            <person name="Gilroy R."/>
        </authorList>
    </citation>
    <scope>NUCLEOTIDE SEQUENCE</scope>
    <source>
        <strain evidence="2">35461</strain>
    </source>
</reference>
<reference evidence="2" key="2">
    <citation type="journal article" date="2021" name="PeerJ">
        <title>Extensive microbial diversity within the chicken gut microbiome revealed by metagenomics and culture.</title>
        <authorList>
            <person name="Gilroy R."/>
            <person name="Ravi A."/>
            <person name="Getino M."/>
            <person name="Pursley I."/>
            <person name="Horton D.L."/>
            <person name="Alikhan N.F."/>
            <person name="Baker D."/>
            <person name="Gharbi K."/>
            <person name="Hall N."/>
            <person name="Watson M."/>
            <person name="Adriaenssens E.M."/>
            <person name="Foster-Nyarko E."/>
            <person name="Jarju S."/>
            <person name="Secka A."/>
            <person name="Antonio M."/>
            <person name="Oren A."/>
            <person name="Chaudhuri R.R."/>
            <person name="La Ragione R."/>
            <person name="Hildebrand F."/>
            <person name="Pallen M.J."/>
        </authorList>
    </citation>
    <scope>NUCLEOTIDE SEQUENCE</scope>
    <source>
        <strain evidence="2">35461</strain>
    </source>
</reference>
<protein>
    <recommendedName>
        <fullName evidence="1">Type ISP restriction-modification enzyme LLaBIII C-terminal specificity domain-containing protein</fullName>
    </recommendedName>
</protein>